<dbReference type="GO" id="GO:0008839">
    <property type="term" value="F:4-hydroxy-tetrahydrodipicolinate reductase"/>
    <property type="evidence" value="ECO:0007669"/>
    <property type="project" value="UniProtKB-EC"/>
</dbReference>
<keyword evidence="3" id="KW-0521">NADP</keyword>
<accession>A0ABV4ART1</accession>
<evidence type="ECO:0000256" key="10">
    <source>
        <dbReference type="ARBA" id="ARBA00049080"/>
    </source>
</evidence>
<evidence type="ECO:0000256" key="2">
    <source>
        <dbReference type="ARBA" id="ARBA00022605"/>
    </source>
</evidence>
<comment type="pathway">
    <text evidence="8">Amino-acid biosynthesis; L-lysine biosynthesis via DAP pathway; (S)-tetrahydrodipicolinate from L-aspartate: step 4/4.</text>
</comment>
<evidence type="ECO:0000259" key="14">
    <source>
        <dbReference type="Pfam" id="PF05173"/>
    </source>
</evidence>
<protein>
    <recommendedName>
        <fullName evidence="9 12">4-hydroxy-tetrahydrodipicolinate reductase</fullName>
        <ecNumber evidence="9 12">1.17.1.8</ecNumber>
    </recommendedName>
</protein>
<evidence type="ECO:0000256" key="11">
    <source>
        <dbReference type="ARBA" id="ARBA00049396"/>
    </source>
</evidence>
<evidence type="ECO:0000256" key="6">
    <source>
        <dbReference type="ARBA" id="ARBA00023027"/>
    </source>
</evidence>
<keyword evidence="4" id="KW-0220">Diaminopimelate biosynthesis</keyword>
<keyword evidence="5 15" id="KW-0560">Oxidoreductase</keyword>
<feature type="domain" description="Dihydrodipicolinate reductase N-terminal" evidence="13">
    <location>
        <begin position="23"/>
        <end position="145"/>
    </location>
</feature>
<dbReference type="PANTHER" id="PTHR20836">
    <property type="entry name" value="DIHYDRODIPICOLINATE REDUCTASE"/>
    <property type="match status" value="1"/>
</dbReference>
<dbReference type="PANTHER" id="PTHR20836:SF0">
    <property type="entry name" value="4-HYDROXY-TETRAHYDRODIPICOLINATE REDUCTASE 1, CHLOROPLASTIC-RELATED"/>
    <property type="match status" value="1"/>
</dbReference>
<keyword evidence="16" id="KW-1185">Reference proteome</keyword>
<evidence type="ECO:0000313" key="16">
    <source>
        <dbReference type="Proteomes" id="UP001562159"/>
    </source>
</evidence>
<evidence type="ECO:0000313" key="15">
    <source>
        <dbReference type="EMBL" id="MEY2182106.1"/>
    </source>
</evidence>
<comment type="catalytic activity">
    <reaction evidence="10">
        <text>(S)-2,3,4,5-tetrahydrodipicolinate + NADP(+) + H2O = (2S,4S)-4-hydroxy-2,3,4,5-tetrahydrodipicolinate + NADPH + H(+)</text>
        <dbReference type="Rhea" id="RHEA:35331"/>
        <dbReference type="ChEBI" id="CHEBI:15377"/>
        <dbReference type="ChEBI" id="CHEBI:15378"/>
        <dbReference type="ChEBI" id="CHEBI:16845"/>
        <dbReference type="ChEBI" id="CHEBI:57783"/>
        <dbReference type="ChEBI" id="CHEBI:58349"/>
        <dbReference type="ChEBI" id="CHEBI:67139"/>
        <dbReference type="EC" id="1.17.1.8"/>
    </reaction>
</comment>
<evidence type="ECO:0000256" key="4">
    <source>
        <dbReference type="ARBA" id="ARBA00022915"/>
    </source>
</evidence>
<evidence type="ECO:0000256" key="3">
    <source>
        <dbReference type="ARBA" id="ARBA00022857"/>
    </source>
</evidence>
<keyword evidence="2" id="KW-0028">Amino-acid biosynthesis</keyword>
<dbReference type="InterPro" id="IPR000846">
    <property type="entry name" value="DapB_N"/>
</dbReference>
<organism evidence="15 16">
    <name type="scientific">Rhodanobacter humi</name>
    <dbReference type="NCBI Taxonomy" id="1888173"/>
    <lineage>
        <taxon>Bacteria</taxon>
        <taxon>Pseudomonadati</taxon>
        <taxon>Pseudomonadota</taxon>
        <taxon>Gammaproteobacteria</taxon>
        <taxon>Lysobacterales</taxon>
        <taxon>Rhodanobacteraceae</taxon>
        <taxon>Rhodanobacter</taxon>
    </lineage>
</organism>
<comment type="similarity">
    <text evidence="1">Belongs to the DapB family.</text>
</comment>
<evidence type="ECO:0000259" key="13">
    <source>
        <dbReference type="Pfam" id="PF01113"/>
    </source>
</evidence>
<dbReference type="InterPro" id="IPR023940">
    <property type="entry name" value="DHDPR_bac"/>
</dbReference>
<proteinExistence type="inferred from homology"/>
<comment type="catalytic activity">
    <reaction evidence="11">
        <text>(S)-2,3,4,5-tetrahydrodipicolinate + NAD(+) + H2O = (2S,4S)-4-hydroxy-2,3,4,5-tetrahydrodipicolinate + NADH + H(+)</text>
        <dbReference type="Rhea" id="RHEA:35323"/>
        <dbReference type="ChEBI" id="CHEBI:15377"/>
        <dbReference type="ChEBI" id="CHEBI:15378"/>
        <dbReference type="ChEBI" id="CHEBI:16845"/>
        <dbReference type="ChEBI" id="CHEBI:57540"/>
        <dbReference type="ChEBI" id="CHEBI:57945"/>
        <dbReference type="ChEBI" id="CHEBI:67139"/>
        <dbReference type="EC" id="1.17.1.8"/>
    </reaction>
</comment>
<evidence type="ECO:0000256" key="7">
    <source>
        <dbReference type="ARBA" id="ARBA00023154"/>
    </source>
</evidence>
<dbReference type="Pfam" id="PF01113">
    <property type="entry name" value="DapB_N"/>
    <property type="match status" value="1"/>
</dbReference>
<dbReference type="Pfam" id="PF05173">
    <property type="entry name" value="DapB_C"/>
    <property type="match status" value="1"/>
</dbReference>
<dbReference type="Proteomes" id="UP001562159">
    <property type="component" value="Unassembled WGS sequence"/>
</dbReference>
<evidence type="ECO:0000256" key="8">
    <source>
        <dbReference type="ARBA" id="ARBA00037922"/>
    </source>
</evidence>
<dbReference type="InterPro" id="IPR036291">
    <property type="entry name" value="NAD(P)-bd_dom_sf"/>
</dbReference>
<keyword evidence="7" id="KW-0457">Lysine biosynthesis</keyword>
<gene>
    <name evidence="15" type="primary">dapB</name>
    <name evidence="15" type="ORF">AB7878_06720</name>
</gene>
<dbReference type="EMBL" id="JBGBPY010000001">
    <property type="protein sequence ID" value="MEY2182106.1"/>
    <property type="molecule type" value="Genomic_DNA"/>
</dbReference>
<evidence type="ECO:0000256" key="5">
    <source>
        <dbReference type="ARBA" id="ARBA00023002"/>
    </source>
</evidence>
<sequence>MKHATNAAFRRNTRICEVTMSLKVCLAGATGWAGSELARGIAANSDLDLVAAVSRRHAGQPLGTALGDAAITTPVFASAAEALAARCDVFVEYTHPDTARANILAALEHGAHVVVGTSGLSDEDYARIDAVARERGRGVLACGNFALTAVLLIKFSEMAAKILPQWEIIDYAYAGKPDAPSGTVRELATRMGKVRQPRLEVPLEQTKGLRETRGGTLAGSQVHAVRLPGFVLGAETIFGLPDQTLSIRHNAGGSAKPYVDGALLAIRKVSTLTGLHRGLDAVLEL</sequence>
<comment type="caution">
    <text evidence="15">The sequence shown here is derived from an EMBL/GenBank/DDBJ whole genome shotgun (WGS) entry which is preliminary data.</text>
</comment>
<keyword evidence="6" id="KW-0520">NAD</keyword>
<dbReference type="EC" id="1.17.1.8" evidence="9 12"/>
<dbReference type="InterPro" id="IPR022663">
    <property type="entry name" value="DapB_C"/>
</dbReference>
<feature type="domain" description="Dihydrodipicolinate reductase C-terminal" evidence="14">
    <location>
        <begin position="149"/>
        <end position="274"/>
    </location>
</feature>
<evidence type="ECO:0000256" key="12">
    <source>
        <dbReference type="NCBIfam" id="TIGR00036"/>
    </source>
</evidence>
<dbReference type="SUPFAM" id="SSF51735">
    <property type="entry name" value="NAD(P)-binding Rossmann-fold domains"/>
    <property type="match status" value="1"/>
</dbReference>
<dbReference type="PIRSF" id="PIRSF000161">
    <property type="entry name" value="DHPR"/>
    <property type="match status" value="1"/>
</dbReference>
<dbReference type="CDD" id="cd02274">
    <property type="entry name" value="DHDPR_N"/>
    <property type="match status" value="1"/>
</dbReference>
<evidence type="ECO:0000256" key="1">
    <source>
        <dbReference type="ARBA" id="ARBA00006642"/>
    </source>
</evidence>
<dbReference type="NCBIfam" id="TIGR00036">
    <property type="entry name" value="dapB"/>
    <property type="match status" value="1"/>
</dbReference>
<dbReference type="SUPFAM" id="SSF55347">
    <property type="entry name" value="Glyceraldehyde-3-phosphate dehydrogenase-like, C-terminal domain"/>
    <property type="match status" value="1"/>
</dbReference>
<reference evidence="15 16" key="1">
    <citation type="submission" date="2024-07" db="EMBL/GenBank/DDBJ databases">
        <title>Molecular mechanisms and environmental adaptations of flagellar loss and biofilm growth of Rhodanobacter under environmental stress.</title>
        <authorList>
            <person name="Chen M."/>
        </authorList>
    </citation>
    <scope>NUCLEOTIDE SEQUENCE [LARGE SCALE GENOMIC DNA]</scope>
    <source>
        <strain evidence="15 16">RS22</strain>
    </source>
</reference>
<name>A0ABV4ART1_9GAMM</name>
<evidence type="ECO:0000256" key="9">
    <source>
        <dbReference type="ARBA" id="ARBA00038983"/>
    </source>
</evidence>
<dbReference type="Gene3D" id="3.30.360.10">
    <property type="entry name" value="Dihydrodipicolinate Reductase, domain 2"/>
    <property type="match status" value="1"/>
</dbReference>
<dbReference type="Gene3D" id="3.40.50.720">
    <property type="entry name" value="NAD(P)-binding Rossmann-like Domain"/>
    <property type="match status" value="1"/>
</dbReference>